<dbReference type="RefSeq" id="WP_229712110.1">
    <property type="nucleotide sequence ID" value="NZ_BMMP01000016.1"/>
</dbReference>
<dbReference type="PANTHER" id="PTHR46844:SF1">
    <property type="entry name" value="SLR5058 PROTEIN"/>
    <property type="match status" value="1"/>
</dbReference>
<feature type="domain" description="NACHT" evidence="1">
    <location>
        <begin position="285"/>
        <end position="612"/>
    </location>
</feature>
<keyword evidence="2" id="KW-0067">ATP-binding</keyword>
<dbReference type="EMBL" id="BMMP01000016">
    <property type="protein sequence ID" value="GGO54975.1"/>
    <property type="molecule type" value="Genomic_DNA"/>
</dbReference>
<keyword evidence="3" id="KW-1185">Reference proteome</keyword>
<organism evidence="2 3">
    <name type="scientific">Streptomyces daqingensis</name>
    <dbReference type="NCBI Taxonomy" id="1472640"/>
    <lineage>
        <taxon>Bacteria</taxon>
        <taxon>Bacillati</taxon>
        <taxon>Actinomycetota</taxon>
        <taxon>Actinomycetes</taxon>
        <taxon>Kitasatosporales</taxon>
        <taxon>Streptomycetaceae</taxon>
        <taxon>Streptomyces</taxon>
    </lineage>
</organism>
<dbReference type="InterPro" id="IPR007111">
    <property type="entry name" value="NACHT_NTPase"/>
</dbReference>
<proteinExistence type="predicted"/>
<keyword evidence="2" id="KW-0547">Nucleotide-binding</keyword>
<protein>
    <submittedName>
        <fullName evidence="2">ATP-binding protein</fullName>
    </submittedName>
</protein>
<dbReference type="PANTHER" id="PTHR46844">
    <property type="entry name" value="SLR5058 PROTEIN"/>
    <property type="match status" value="1"/>
</dbReference>
<dbReference type="Pfam" id="PF05729">
    <property type="entry name" value="NACHT"/>
    <property type="match status" value="1"/>
</dbReference>
<dbReference type="Pfam" id="PF22733">
    <property type="entry name" value="NNH1"/>
    <property type="match status" value="1"/>
</dbReference>
<evidence type="ECO:0000259" key="1">
    <source>
        <dbReference type="PROSITE" id="PS50837"/>
    </source>
</evidence>
<name>A0ABQ2MNC8_9ACTN</name>
<evidence type="ECO:0000313" key="3">
    <source>
        <dbReference type="Proteomes" id="UP000631535"/>
    </source>
</evidence>
<dbReference type="InterPro" id="IPR054547">
    <property type="entry name" value="NNH1"/>
</dbReference>
<gene>
    <name evidence="2" type="ORF">GCM10012287_45140</name>
</gene>
<sequence length="904" mass="99588">MRAPPCGERASAAGLQLPNSRARGPGVTYDPPMEPATMATRLASSAVAPIVRKLFVHEGAGADLVDRPVRISALVSFRGEQRTLTERDLRKLAGELTDRAVKAAGPLEAPDPPTRRELADALATALHSIGDLDMDDVQAVRLGPEGLARQLTAPASLSEAAEARFRPLLHTACLHILNFFSRRSTFIPRTLMEQTQQLDRLVSITDLLMERVPARSAEDGRFEQRYAEHIARKHGELTIYGLDPGRAREWRLDSAYISLEATQDAGGSLRTATSLAADRVLAVHDRVLLRGAAGCGKTTLLQWLAVTAARQTYDEHLAHLLGRVPFVLPLRRVVRDGLPPTPDRFLHAVRSGLAGAQPAGWAERVLGAGRGLLLVDGIDEVPQAHREEIRRWLRELMGDFPGNLWLVTSRPSAVREDWLADEGFAEVSLAPMSRHDVAAFIRRWHSAADAEPGLADSLVAAVRTNPDLGRLAVNPLMCGLLCTLHRDRHGSLPYGRRDLYDAALSLLLERRDRERAVAVPDELRLTKDVQIQLLQRLAYWMIRNDRAEMEERDVVAQLERCVSRMGYVGATPYELFRHLLDRSGLLREPAQGRVDFVHRTFQDALGAKAAVEEGDFPLLLDNAHKDQWQDVIRMAVAHAQPADRVRLLRGLVAQVPAEGGAEGGLSVGDHRLTTRRGPSRDSVRGLLLAAACLEQATDVPSQVRAEITERTARLLPPRTTSAARHVADIGGPVLLSLLPGPEGLTDEEAVRTVVAASRTGTDAALPVLARFRDSASLGLRRQLVWAWHRFDTDEYAREVIAHLDESELYFSAHGVSHLRALAGMGGRERIQIVGSYHPRQLVEHIDPGRLTHLWLRDGYARHDGEDWLAAFPRLRTLVLPGTTPGYVRQVLPAGLSVVMEGELV</sequence>
<dbReference type="Proteomes" id="UP000631535">
    <property type="component" value="Unassembled WGS sequence"/>
</dbReference>
<dbReference type="GO" id="GO:0005524">
    <property type="term" value="F:ATP binding"/>
    <property type="evidence" value="ECO:0007669"/>
    <property type="project" value="UniProtKB-KW"/>
</dbReference>
<dbReference type="SUPFAM" id="SSF52540">
    <property type="entry name" value="P-loop containing nucleoside triphosphate hydrolases"/>
    <property type="match status" value="1"/>
</dbReference>
<dbReference type="Gene3D" id="3.40.50.300">
    <property type="entry name" value="P-loop containing nucleotide triphosphate hydrolases"/>
    <property type="match status" value="1"/>
</dbReference>
<comment type="caution">
    <text evidence="2">The sequence shown here is derived from an EMBL/GenBank/DDBJ whole genome shotgun (WGS) entry which is preliminary data.</text>
</comment>
<evidence type="ECO:0000313" key="2">
    <source>
        <dbReference type="EMBL" id="GGO54975.1"/>
    </source>
</evidence>
<accession>A0ABQ2MNC8</accession>
<dbReference type="PROSITE" id="PS50837">
    <property type="entry name" value="NACHT"/>
    <property type="match status" value="1"/>
</dbReference>
<reference evidence="3" key="1">
    <citation type="journal article" date="2019" name="Int. J. Syst. Evol. Microbiol.">
        <title>The Global Catalogue of Microorganisms (GCM) 10K type strain sequencing project: providing services to taxonomists for standard genome sequencing and annotation.</title>
        <authorList>
            <consortium name="The Broad Institute Genomics Platform"/>
            <consortium name="The Broad Institute Genome Sequencing Center for Infectious Disease"/>
            <person name="Wu L."/>
            <person name="Ma J."/>
        </authorList>
    </citation>
    <scope>NUCLEOTIDE SEQUENCE [LARGE SCALE GENOMIC DNA]</scope>
    <source>
        <strain evidence="3">CGMCC 4.7178</strain>
    </source>
</reference>
<dbReference type="InterPro" id="IPR027417">
    <property type="entry name" value="P-loop_NTPase"/>
</dbReference>